<dbReference type="Proteomes" id="UP000059680">
    <property type="component" value="Chromosome 4"/>
</dbReference>
<evidence type="ECO:0000313" key="1">
    <source>
        <dbReference type="EMBL" id="BAS90434.1"/>
    </source>
</evidence>
<reference evidence="1 2" key="2">
    <citation type="journal article" date="2013" name="Plant Cell Physiol.">
        <title>Rice Annotation Project Database (RAP-DB): an integrative and interactive database for rice genomics.</title>
        <authorList>
            <person name="Sakai H."/>
            <person name="Lee S.S."/>
            <person name="Tanaka T."/>
            <person name="Numa H."/>
            <person name="Kim J."/>
            <person name="Kawahara Y."/>
            <person name="Wakimoto H."/>
            <person name="Yang C.C."/>
            <person name="Iwamoto M."/>
            <person name="Abe T."/>
            <person name="Yamada Y."/>
            <person name="Muto A."/>
            <person name="Inokuchi H."/>
            <person name="Ikemura T."/>
            <person name="Matsumoto T."/>
            <person name="Sasaki T."/>
            <person name="Itoh T."/>
        </authorList>
    </citation>
    <scope>NUCLEOTIDE SEQUENCE [LARGE SCALE GENOMIC DNA]</scope>
    <source>
        <strain evidence="2">cv. Nipponbare</strain>
    </source>
</reference>
<dbReference type="EMBL" id="AP014960">
    <property type="protein sequence ID" value="BAS90434.1"/>
    <property type="molecule type" value="Genomic_DNA"/>
</dbReference>
<dbReference type="InParanoid" id="A0A0P0WDC1"/>
<organism evidence="1 2">
    <name type="scientific">Oryza sativa subsp. japonica</name>
    <name type="common">Rice</name>
    <dbReference type="NCBI Taxonomy" id="39947"/>
    <lineage>
        <taxon>Eukaryota</taxon>
        <taxon>Viridiplantae</taxon>
        <taxon>Streptophyta</taxon>
        <taxon>Embryophyta</taxon>
        <taxon>Tracheophyta</taxon>
        <taxon>Spermatophyta</taxon>
        <taxon>Magnoliopsida</taxon>
        <taxon>Liliopsida</taxon>
        <taxon>Poales</taxon>
        <taxon>Poaceae</taxon>
        <taxon>BOP clade</taxon>
        <taxon>Oryzoideae</taxon>
        <taxon>Oryzeae</taxon>
        <taxon>Oryzinae</taxon>
        <taxon>Oryza</taxon>
        <taxon>Oryza sativa</taxon>
    </lineage>
</organism>
<dbReference type="Gramene" id="Os04t0556350-00">
    <property type="protein sequence ID" value="Os04t0556350-00"/>
    <property type="gene ID" value="Os04g0556350"/>
</dbReference>
<proteinExistence type="predicted"/>
<sequence>MLSPKSPPLLDFRYLYRGAAFIALTYLVKNGILSLEASASKLDNLLIGAGFLPSKLIARESQYLKAYKSHIGNIP</sequence>
<gene>
    <name evidence="1" type="ordered locus">Os04g0556350</name>
    <name evidence="1" type="ORF">OSNPB_040556350</name>
</gene>
<reference evidence="1 2" key="3">
    <citation type="journal article" date="2013" name="Rice">
        <title>Improvement of the Oryza sativa Nipponbare reference genome using next generation sequence and optical map data.</title>
        <authorList>
            <person name="Kawahara Y."/>
            <person name="de la Bastide M."/>
            <person name="Hamilton J.P."/>
            <person name="Kanamori H."/>
            <person name="McCombie W.R."/>
            <person name="Ouyang S."/>
            <person name="Schwartz D.C."/>
            <person name="Tanaka T."/>
            <person name="Wu J."/>
            <person name="Zhou S."/>
            <person name="Childs K.L."/>
            <person name="Davidson R.M."/>
            <person name="Lin H."/>
            <person name="Quesada-Ocampo L."/>
            <person name="Vaillancourt B."/>
            <person name="Sakai H."/>
            <person name="Lee S.S."/>
            <person name="Kim J."/>
            <person name="Numa H."/>
            <person name="Itoh T."/>
            <person name="Buell C.R."/>
            <person name="Matsumoto T."/>
        </authorList>
    </citation>
    <scope>NUCLEOTIDE SEQUENCE [LARGE SCALE GENOMIC DNA]</scope>
    <source>
        <strain evidence="2">cv. Nipponbare</strain>
    </source>
</reference>
<dbReference type="PaxDb" id="39947-A0A0P0WDC1"/>
<dbReference type="AlphaFoldDB" id="A0A0P0WDC1"/>
<evidence type="ECO:0000313" key="2">
    <source>
        <dbReference type="Proteomes" id="UP000059680"/>
    </source>
</evidence>
<accession>A0A0P0WDC1</accession>
<protein>
    <submittedName>
        <fullName evidence="1">Os04g0556350 protein</fullName>
    </submittedName>
</protein>
<keyword evidence="2" id="KW-1185">Reference proteome</keyword>
<reference evidence="2" key="1">
    <citation type="journal article" date="2005" name="Nature">
        <title>The map-based sequence of the rice genome.</title>
        <authorList>
            <consortium name="International rice genome sequencing project (IRGSP)"/>
            <person name="Matsumoto T."/>
            <person name="Wu J."/>
            <person name="Kanamori H."/>
            <person name="Katayose Y."/>
            <person name="Fujisawa M."/>
            <person name="Namiki N."/>
            <person name="Mizuno H."/>
            <person name="Yamamoto K."/>
            <person name="Antonio B.A."/>
            <person name="Baba T."/>
            <person name="Sakata K."/>
            <person name="Nagamura Y."/>
            <person name="Aoki H."/>
            <person name="Arikawa K."/>
            <person name="Arita K."/>
            <person name="Bito T."/>
            <person name="Chiden Y."/>
            <person name="Fujitsuka N."/>
            <person name="Fukunaka R."/>
            <person name="Hamada M."/>
            <person name="Harada C."/>
            <person name="Hayashi A."/>
            <person name="Hijishita S."/>
            <person name="Honda M."/>
            <person name="Hosokawa S."/>
            <person name="Ichikawa Y."/>
            <person name="Idonuma A."/>
            <person name="Iijima M."/>
            <person name="Ikeda M."/>
            <person name="Ikeno M."/>
            <person name="Ito K."/>
            <person name="Ito S."/>
            <person name="Ito T."/>
            <person name="Ito Y."/>
            <person name="Ito Y."/>
            <person name="Iwabuchi A."/>
            <person name="Kamiya K."/>
            <person name="Karasawa W."/>
            <person name="Kurita K."/>
            <person name="Katagiri S."/>
            <person name="Kikuta A."/>
            <person name="Kobayashi H."/>
            <person name="Kobayashi N."/>
            <person name="Machita K."/>
            <person name="Maehara T."/>
            <person name="Masukawa M."/>
            <person name="Mizubayashi T."/>
            <person name="Mukai Y."/>
            <person name="Nagasaki H."/>
            <person name="Nagata Y."/>
            <person name="Naito S."/>
            <person name="Nakashima M."/>
            <person name="Nakama Y."/>
            <person name="Nakamichi Y."/>
            <person name="Nakamura M."/>
            <person name="Meguro A."/>
            <person name="Negishi M."/>
            <person name="Ohta I."/>
            <person name="Ohta T."/>
            <person name="Okamoto M."/>
            <person name="Ono N."/>
            <person name="Saji S."/>
            <person name="Sakaguchi M."/>
            <person name="Sakai K."/>
            <person name="Shibata M."/>
            <person name="Shimokawa T."/>
            <person name="Song J."/>
            <person name="Takazaki Y."/>
            <person name="Terasawa K."/>
            <person name="Tsugane M."/>
            <person name="Tsuji K."/>
            <person name="Ueda S."/>
            <person name="Waki K."/>
            <person name="Yamagata H."/>
            <person name="Yamamoto M."/>
            <person name="Yamamoto S."/>
            <person name="Yamane H."/>
            <person name="Yoshiki S."/>
            <person name="Yoshihara R."/>
            <person name="Yukawa K."/>
            <person name="Zhong H."/>
            <person name="Yano M."/>
            <person name="Yuan Q."/>
            <person name="Ouyang S."/>
            <person name="Liu J."/>
            <person name="Jones K.M."/>
            <person name="Gansberger K."/>
            <person name="Moffat K."/>
            <person name="Hill J."/>
            <person name="Bera J."/>
            <person name="Fadrosh D."/>
            <person name="Jin S."/>
            <person name="Johri S."/>
            <person name="Kim M."/>
            <person name="Overton L."/>
            <person name="Reardon M."/>
            <person name="Tsitrin T."/>
            <person name="Vuong H."/>
            <person name="Weaver B."/>
            <person name="Ciecko A."/>
            <person name="Tallon L."/>
            <person name="Jackson J."/>
            <person name="Pai G."/>
            <person name="Aken S.V."/>
            <person name="Utterback T."/>
            <person name="Reidmuller S."/>
            <person name="Feldblyum T."/>
            <person name="Hsiao J."/>
            <person name="Zismann V."/>
            <person name="Iobst S."/>
            <person name="de Vazeille A.R."/>
            <person name="Buell C.R."/>
            <person name="Ying K."/>
            <person name="Li Y."/>
            <person name="Lu T."/>
            <person name="Huang Y."/>
            <person name="Zhao Q."/>
            <person name="Feng Q."/>
            <person name="Zhang L."/>
            <person name="Zhu J."/>
            <person name="Weng Q."/>
            <person name="Mu J."/>
            <person name="Lu Y."/>
            <person name="Fan D."/>
            <person name="Liu Y."/>
            <person name="Guan J."/>
            <person name="Zhang Y."/>
            <person name="Yu S."/>
            <person name="Liu X."/>
            <person name="Zhang Y."/>
            <person name="Hong G."/>
            <person name="Han B."/>
            <person name="Choisne N."/>
            <person name="Demange N."/>
            <person name="Orjeda G."/>
            <person name="Samain S."/>
            <person name="Cattolico L."/>
            <person name="Pelletier E."/>
            <person name="Couloux A."/>
            <person name="Segurens B."/>
            <person name="Wincker P."/>
            <person name="D'Hont A."/>
            <person name="Scarpelli C."/>
            <person name="Weissenbach J."/>
            <person name="Salanoubat M."/>
            <person name="Quetier F."/>
            <person name="Yu Y."/>
            <person name="Kim H.R."/>
            <person name="Rambo T."/>
            <person name="Currie J."/>
            <person name="Collura K."/>
            <person name="Luo M."/>
            <person name="Yang T."/>
            <person name="Ammiraju J.S.S."/>
            <person name="Engler F."/>
            <person name="Soderlund C."/>
            <person name="Wing R.A."/>
            <person name="Palmer L.E."/>
            <person name="de la Bastide M."/>
            <person name="Spiegel L."/>
            <person name="Nascimento L."/>
            <person name="Zutavern T."/>
            <person name="O'Shaughnessy A."/>
            <person name="Dike S."/>
            <person name="Dedhia N."/>
            <person name="Preston R."/>
            <person name="Balija V."/>
            <person name="McCombie W.R."/>
            <person name="Chow T."/>
            <person name="Chen H."/>
            <person name="Chung M."/>
            <person name="Chen C."/>
            <person name="Shaw J."/>
            <person name="Wu H."/>
            <person name="Hsiao K."/>
            <person name="Chao Y."/>
            <person name="Chu M."/>
            <person name="Cheng C."/>
            <person name="Hour A."/>
            <person name="Lee P."/>
            <person name="Lin S."/>
            <person name="Lin Y."/>
            <person name="Liou J."/>
            <person name="Liu S."/>
            <person name="Hsing Y."/>
            <person name="Raghuvanshi S."/>
            <person name="Mohanty A."/>
            <person name="Bharti A.K."/>
            <person name="Gaur A."/>
            <person name="Gupta V."/>
            <person name="Kumar D."/>
            <person name="Ravi V."/>
            <person name="Vij S."/>
            <person name="Kapur A."/>
            <person name="Khurana P."/>
            <person name="Khurana P."/>
            <person name="Khurana J.P."/>
            <person name="Tyagi A.K."/>
            <person name="Gaikwad K."/>
            <person name="Singh A."/>
            <person name="Dalal V."/>
            <person name="Srivastava S."/>
            <person name="Dixit A."/>
            <person name="Pal A.K."/>
            <person name="Ghazi I.A."/>
            <person name="Yadav M."/>
            <person name="Pandit A."/>
            <person name="Bhargava A."/>
            <person name="Sureshbabu K."/>
            <person name="Batra K."/>
            <person name="Sharma T.R."/>
            <person name="Mohapatra T."/>
            <person name="Singh N.K."/>
            <person name="Messing J."/>
            <person name="Nelson A.B."/>
            <person name="Fuks G."/>
            <person name="Kavchok S."/>
            <person name="Keizer G."/>
            <person name="Linton E."/>
            <person name="Llaca V."/>
            <person name="Song R."/>
            <person name="Tanyolac B."/>
            <person name="Young S."/>
            <person name="Ho-Il K."/>
            <person name="Hahn J.H."/>
            <person name="Sangsakoo G."/>
            <person name="Vanavichit A."/>
            <person name="de Mattos Luiz.A.T."/>
            <person name="Zimmer P.D."/>
            <person name="Malone G."/>
            <person name="Dellagostin O."/>
            <person name="de Oliveira A.C."/>
            <person name="Bevan M."/>
            <person name="Bancroft I."/>
            <person name="Minx P."/>
            <person name="Cordum H."/>
            <person name="Wilson R."/>
            <person name="Cheng Z."/>
            <person name="Jin W."/>
            <person name="Jiang J."/>
            <person name="Leong S.A."/>
            <person name="Iwama H."/>
            <person name="Gojobori T."/>
            <person name="Itoh T."/>
            <person name="Niimura Y."/>
            <person name="Fujii Y."/>
            <person name="Habara T."/>
            <person name="Sakai H."/>
            <person name="Sato Y."/>
            <person name="Wilson G."/>
            <person name="Kumar K."/>
            <person name="McCouch S."/>
            <person name="Juretic N."/>
            <person name="Hoen D."/>
            <person name="Wright S."/>
            <person name="Bruskiewich R."/>
            <person name="Bureau T."/>
            <person name="Miyao A."/>
            <person name="Hirochika H."/>
            <person name="Nishikawa T."/>
            <person name="Kadowaki K."/>
            <person name="Sugiura M."/>
            <person name="Burr B."/>
            <person name="Sasaki T."/>
        </authorList>
    </citation>
    <scope>NUCLEOTIDE SEQUENCE [LARGE SCALE GENOMIC DNA]</scope>
    <source>
        <strain evidence="2">cv. Nipponbare</strain>
    </source>
</reference>
<name>A0A0P0WDC1_ORYSJ</name>